<evidence type="ECO:0000256" key="1">
    <source>
        <dbReference type="RuleBase" id="RU000487"/>
    </source>
</evidence>
<feature type="compositionally biased region" description="Polar residues" evidence="2">
    <location>
        <begin position="440"/>
        <end position="453"/>
    </location>
</feature>
<dbReference type="CDD" id="cd10207">
    <property type="entry name" value="ASKHA_NBD_Arp10"/>
    <property type="match status" value="1"/>
</dbReference>
<evidence type="ECO:0000313" key="3">
    <source>
        <dbReference type="EMBL" id="ORZ04871.1"/>
    </source>
</evidence>
<proteinExistence type="inferred from homology"/>
<dbReference type="Gene3D" id="3.90.640.10">
    <property type="entry name" value="Actin, Chain A, domain 4"/>
    <property type="match status" value="1"/>
</dbReference>
<dbReference type="Gene3D" id="3.30.420.40">
    <property type="match status" value="2"/>
</dbReference>
<reference evidence="3 4" key="1">
    <citation type="submission" date="2016-07" db="EMBL/GenBank/DDBJ databases">
        <title>Pervasive Adenine N6-methylation of Active Genes in Fungi.</title>
        <authorList>
            <consortium name="DOE Joint Genome Institute"/>
            <person name="Mondo S.J."/>
            <person name="Dannebaum R.O."/>
            <person name="Kuo R.C."/>
            <person name="Labutti K."/>
            <person name="Haridas S."/>
            <person name="Kuo A."/>
            <person name="Salamov A."/>
            <person name="Ahrendt S.R."/>
            <person name="Lipzen A."/>
            <person name="Sullivan W."/>
            <person name="Andreopoulos W.B."/>
            <person name="Clum A."/>
            <person name="Lindquist E."/>
            <person name="Daum C."/>
            <person name="Ramamoorthy G.K."/>
            <person name="Gryganskyi A."/>
            <person name="Culley D."/>
            <person name="Magnuson J.K."/>
            <person name="James T.Y."/>
            <person name="O'Malley M.A."/>
            <person name="Stajich J.E."/>
            <person name="Spatafora J.W."/>
            <person name="Visel A."/>
            <person name="Grigoriev I.V."/>
        </authorList>
    </citation>
    <scope>NUCLEOTIDE SEQUENCE [LARGE SCALE GENOMIC DNA]</scope>
    <source>
        <strain evidence="3 4">NRRL 3116</strain>
    </source>
</reference>
<feature type="compositionally biased region" description="Basic and acidic residues" evidence="2">
    <location>
        <begin position="471"/>
        <end position="485"/>
    </location>
</feature>
<dbReference type="STRING" id="64571.A0A1Y2G9L0"/>
<dbReference type="SUPFAM" id="SSF53067">
    <property type="entry name" value="Actin-like ATPase domain"/>
    <property type="match status" value="2"/>
</dbReference>
<dbReference type="InterPro" id="IPR004000">
    <property type="entry name" value="Actin"/>
</dbReference>
<dbReference type="InParanoid" id="A0A1Y2G9L0"/>
<keyword evidence="4" id="KW-1185">Reference proteome</keyword>
<comment type="similarity">
    <text evidence="1">Belongs to the actin family.</text>
</comment>
<gene>
    <name evidence="3" type="ORF">BCR41DRAFT_425776</name>
</gene>
<dbReference type="InterPro" id="IPR043129">
    <property type="entry name" value="ATPase_NBD"/>
</dbReference>
<accession>A0A1Y2G9L0</accession>
<dbReference type="OrthoDB" id="337660at2759"/>
<dbReference type="SMART" id="SM00268">
    <property type="entry name" value="ACTIN"/>
    <property type="match status" value="1"/>
</dbReference>
<sequence>MTLPLTKIRDLSFKTSIYGIEERIVLDIGSCYIKCGLSGEARPRHFISMFLSDEALDNYLGLNPVRPMHFGHDCNEFCNERANHVFREAHPLEYAELYELDLMRKDGQGHSEEERLMILEERLSEYLYDVYFKHLLTDPKQRKVIICESPLAPIALKQTIAKVLFEKLQAPSISFTNSHLLALLTTGTATGLVIDCGHLETSVLPIYSSRPLTPFIRTTPRAGKFLSTHLKQLLREKCPVSLVDNPTDLRTIPESILTSAFLETIKTRLLFASPLIVNARSGDNINEDEMNNNYRDLSSSTEVHVEVWLPEEQARGILAIPGWIRERASECLFNGDEDALSVTDTILETIAKVPSDLRRPLISSMLLIGGTAQLPNIQSRLLQEIRRSLQSNPKWAKLAGLVDSVRFLDDLTAEDKAALSTAVGFVGGGAAPAITAAGASRSNTPSLSRSHSMLDQDEGSGFGPGSAIPGTRDREKKSGSKEKKPYQSSGKVFMPNCRSWIGGSLVGSLKVSGPEILRENFNGTVPDWSTASLSATQTHQDAATTSSMVASALAISY</sequence>
<evidence type="ECO:0000313" key="4">
    <source>
        <dbReference type="Proteomes" id="UP000193648"/>
    </source>
</evidence>
<feature type="region of interest" description="Disordered" evidence="2">
    <location>
        <begin position="437"/>
        <end position="490"/>
    </location>
</feature>
<dbReference type="Proteomes" id="UP000193648">
    <property type="component" value="Unassembled WGS sequence"/>
</dbReference>
<dbReference type="GeneID" id="33572465"/>
<dbReference type="PANTHER" id="PTHR11937">
    <property type="entry name" value="ACTIN"/>
    <property type="match status" value="1"/>
</dbReference>
<organism evidence="3 4">
    <name type="scientific">Lobosporangium transversale</name>
    <dbReference type="NCBI Taxonomy" id="64571"/>
    <lineage>
        <taxon>Eukaryota</taxon>
        <taxon>Fungi</taxon>
        <taxon>Fungi incertae sedis</taxon>
        <taxon>Mucoromycota</taxon>
        <taxon>Mortierellomycotina</taxon>
        <taxon>Mortierellomycetes</taxon>
        <taxon>Mortierellales</taxon>
        <taxon>Mortierellaceae</taxon>
        <taxon>Lobosporangium</taxon>
    </lineage>
</organism>
<comment type="caution">
    <text evidence="3">The sequence shown here is derived from an EMBL/GenBank/DDBJ whole genome shotgun (WGS) entry which is preliminary data.</text>
</comment>
<protein>
    <submittedName>
        <fullName evidence="3">Actin-domain-containing protein</fullName>
    </submittedName>
</protein>
<name>A0A1Y2G9L0_9FUNG</name>
<dbReference type="Pfam" id="PF00022">
    <property type="entry name" value="Actin"/>
    <property type="match status" value="1"/>
</dbReference>
<dbReference type="RefSeq" id="XP_021876808.1">
    <property type="nucleotide sequence ID" value="XM_022030624.1"/>
</dbReference>
<evidence type="ECO:0000256" key="2">
    <source>
        <dbReference type="SAM" id="MobiDB-lite"/>
    </source>
</evidence>
<dbReference type="AlphaFoldDB" id="A0A1Y2G9L0"/>
<dbReference type="EMBL" id="MCFF01000054">
    <property type="protein sequence ID" value="ORZ04871.1"/>
    <property type="molecule type" value="Genomic_DNA"/>
</dbReference>